<keyword evidence="3 7" id="KW-1133">Transmembrane helix</keyword>
<comment type="subcellular location">
    <subcellularLocation>
        <location evidence="1">Endomembrane system</location>
        <topology evidence="1">Multi-pass membrane protein</topology>
    </subcellularLocation>
</comment>
<dbReference type="KEGG" id="srho:HH216_15615"/>
<name>A0A7L5DMK9_9BACT</name>
<dbReference type="GO" id="GO:0016020">
    <property type="term" value="C:membrane"/>
    <property type="evidence" value="ECO:0007669"/>
    <property type="project" value="GOC"/>
</dbReference>
<accession>A0A7L5DMK9</accession>
<feature type="region of interest" description="Disordered" evidence="6">
    <location>
        <begin position="277"/>
        <end position="296"/>
    </location>
</feature>
<evidence type="ECO:0000256" key="2">
    <source>
        <dbReference type="ARBA" id="ARBA00022692"/>
    </source>
</evidence>
<evidence type="ECO:0000256" key="5">
    <source>
        <dbReference type="ARBA" id="ARBA00023136"/>
    </source>
</evidence>
<evidence type="ECO:0000256" key="6">
    <source>
        <dbReference type="SAM" id="MobiDB-lite"/>
    </source>
</evidence>
<keyword evidence="4" id="KW-0560">Oxidoreductase</keyword>
<evidence type="ECO:0000256" key="3">
    <source>
        <dbReference type="ARBA" id="ARBA00022989"/>
    </source>
</evidence>
<sequence>MERLVNYFEHIPSAHRGLILVGGITLFWLIESAAPLFRFEQTEPGYRKWHHAGINIFFTITTIIVNTVLAFLLLRTSDWTVQHGVGLLQWVQLPLWVEAIMGLLVLDLVGAWFPHWAEHKVTFLWRFHLIHHTDTHIDTTTANRHHPGESVIRFVFTLVAVLLTGAPMWLVFLYQALSVVLSQFNHANIELPRWADRLLGLVIVTPNMHHVHHHYVLPVTNTNYGNIFPYWDRLFGTYHEMAGRDLHYGIDTHPHQHEHSQLGNLLKIPFQTYRPPVGEPATSQKIGSDQLNTADR</sequence>
<dbReference type="Pfam" id="PF04116">
    <property type="entry name" value="FA_hydroxylase"/>
    <property type="match status" value="1"/>
</dbReference>
<feature type="compositionally biased region" description="Polar residues" evidence="6">
    <location>
        <begin position="281"/>
        <end position="296"/>
    </location>
</feature>
<reference evidence="9 10" key="1">
    <citation type="submission" date="2020-04" db="EMBL/GenBank/DDBJ databases">
        <title>Genome sequencing of novel species.</title>
        <authorList>
            <person name="Heo J."/>
            <person name="Kim S.-J."/>
            <person name="Kim J.-S."/>
            <person name="Hong S.-B."/>
            <person name="Kwon S.-W."/>
        </authorList>
    </citation>
    <scope>NUCLEOTIDE SEQUENCE [LARGE SCALE GENOMIC DNA]</scope>
    <source>
        <strain evidence="9 10">CJU-R4</strain>
    </source>
</reference>
<dbReference type="GO" id="GO:0012505">
    <property type="term" value="C:endomembrane system"/>
    <property type="evidence" value="ECO:0007669"/>
    <property type="project" value="UniProtKB-SubCell"/>
</dbReference>
<dbReference type="GO" id="GO:0005506">
    <property type="term" value="F:iron ion binding"/>
    <property type="evidence" value="ECO:0007669"/>
    <property type="project" value="InterPro"/>
</dbReference>
<organism evidence="9 10">
    <name type="scientific">Spirosoma rhododendri</name>
    <dbReference type="NCBI Taxonomy" id="2728024"/>
    <lineage>
        <taxon>Bacteria</taxon>
        <taxon>Pseudomonadati</taxon>
        <taxon>Bacteroidota</taxon>
        <taxon>Cytophagia</taxon>
        <taxon>Cytophagales</taxon>
        <taxon>Cytophagaceae</taxon>
        <taxon>Spirosoma</taxon>
    </lineage>
</organism>
<evidence type="ECO:0000313" key="9">
    <source>
        <dbReference type="EMBL" id="QJD79689.1"/>
    </source>
</evidence>
<dbReference type="PANTHER" id="PTHR21624:SF3">
    <property type="entry name" value="FATTY ACID HYDROXYLASE DOMAIN-CONTAINING PROTEIN"/>
    <property type="match status" value="1"/>
</dbReference>
<feature type="transmembrane region" description="Helical" evidence="7">
    <location>
        <begin position="49"/>
        <end position="73"/>
    </location>
</feature>
<dbReference type="GO" id="GO:0050479">
    <property type="term" value="F:glyceryl-ether monooxygenase activity"/>
    <property type="evidence" value="ECO:0007669"/>
    <property type="project" value="TreeGrafter"/>
</dbReference>
<gene>
    <name evidence="9" type="ORF">HH216_15615</name>
</gene>
<proteinExistence type="predicted"/>
<protein>
    <submittedName>
        <fullName evidence="9">Sterol desaturase family protein</fullName>
    </submittedName>
</protein>
<keyword evidence="10" id="KW-1185">Reference proteome</keyword>
<dbReference type="GO" id="GO:0006643">
    <property type="term" value="P:membrane lipid metabolic process"/>
    <property type="evidence" value="ECO:0007669"/>
    <property type="project" value="TreeGrafter"/>
</dbReference>
<keyword evidence="5 7" id="KW-0472">Membrane</keyword>
<feature type="domain" description="Fatty acid hydroxylase" evidence="8">
    <location>
        <begin position="101"/>
        <end position="237"/>
    </location>
</feature>
<feature type="transmembrane region" description="Helical" evidence="7">
    <location>
        <begin position="93"/>
        <end position="113"/>
    </location>
</feature>
<dbReference type="GO" id="GO:0008610">
    <property type="term" value="P:lipid biosynthetic process"/>
    <property type="evidence" value="ECO:0007669"/>
    <property type="project" value="InterPro"/>
</dbReference>
<dbReference type="RefSeq" id="WP_169551651.1">
    <property type="nucleotide sequence ID" value="NZ_CP051677.1"/>
</dbReference>
<dbReference type="PANTHER" id="PTHR21624">
    <property type="entry name" value="STEROL DESATURASE-RELATED PROTEIN"/>
    <property type="match status" value="1"/>
</dbReference>
<evidence type="ECO:0000259" key="8">
    <source>
        <dbReference type="Pfam" id="PF04116"/>
    </source>
</evidence>
<feature type="transmembrane region" description="Helical" evidence="7">
    <location>
        <begin position="17"/>
        <end position="37"/>
    </location>
</feature>
<dbReference type="InterPro" id="IPR051689">
    <property type="entry name" value="Sterol_desaturase/TMEM195"/>
</dbReference>
<evidence type="ECO:0000313" key="10">
    <source>
        <dbReference type="Proteomes" id="UP000501128"/>
    </source>
</evidence>
<dbReference type="Proteomes" id="UP000501128">
    <property type="component" value="Chromosome"/>
</dbReference>
<dbReference type="InterPro" id="IPR006694">
    <property type="entry name" value="Fatty_acid_hydroxylase"/>
</dbReference>
<evidence type="ECO:0000256" key="7">
    <source>
        <dbReference type="SAM" id="Phobius"/>
    </source>
</evidence>
<dbReference type="EMBL" id="CP051677">
    <property type="protein sequence ID" value="QJD79689.1"/>
    <property type="molecule type" value="Genomic_DNA"/>
</dbReference>
<keyword evidence="2 7" id="KW-0812">Transmembrane</keyword>
<evidence type="ECO:0000256" key="4">
    <source>
        <dbReference type="ARBA" id="ARBA00023002"/>
    </source>
</evidence>
<feature type="transmembrane region" description="Helical" evidence="7">
    <location>
        <begin position="154"/>
        <end position="177"/>
    </location>
</feature>
<dbReference type="AlphaFoldDB" id="A0A7L5DMK9"/>
<evidence type="ECO:0000256" key="1">
    <source>
        <dbReference type="ARBA" id="ARBA00004127"/>
    </source>
</evidence>